<accession>X1LPR4</accession>
<protein>
    <recommendedName>
        <fullName evidence="3">Protein translocase subunit SecF</fullName>
    </recommendedName>
</protein>
<evidence type="ECO:0008006" key="3">
    <source>
        <dbReference type="Google" id="ProtNLM"/>
    </source>
</evidence>
<feature type="transmembrane region" description="Helical" evidence="1">
    <location>
        <begin position="12"/>
        <end position="31"/>
    </location>
</feature>
<organism evidence="2">
    <name type="scientific">marine sediment metagenome</name>
    <dbReference type="NCBI Taxonomy" id="412755"/>
    <lineage>
        <taxon>unclassified sequences</taxon>
        <taxon>metagenomes</taxon>
        <taxon>ecological metagenomes</taxon>
    </lineage>
</organism>
<gene>
    <name evidence="2" type="ORF">S06H3_17061</name>
</gene>
<dbReference type="AlphaFoldDB" id="X1LPR4"/>
<dbReference type="EMBL" id="BARV01008492">
    <property type="protein sequence ID" value="GAI04385.1"/>
    <property type="molecule type" value="Genomic_DNA"/>
</dbReference>
<keyword evidence="1" id="KW-1133">Transmembrane helix</keyword>
<comment type="caution">
    <text evidence="2">The sequence shown here is derived from an EMBL/GenBank/DDBJ whole genome shotgun (WGS) entry which is preliminary data.</text>
</comment>
<proteinExistence type="predicted"/>
<reference evidence="2" key="1">
    <citation type="journal article" date="2014" name="Front. Microbiol.">
        <title>High frequency of phylogenetically diverse reductive dehalogenase-homologous genes in deep subseafloor sedimentary metagenomes.</title>
        <authorList>
            <person name="Kawai M."/>
            <person name="Futagami T."/>
            <person name="Toyoda A."/>
            <person name="Takaki Y."/>
            <person name="Nishi S."/>
            <person name="Hori S."/>
            <person name="Arai W."/>
            <person name="Tsubouchi T."/>
            <person name="Morono Y."/>
            <person name="Uchiyama I."/>
            <person name="Ito T."/>
            <person name="Fujiyama A."/>
            <person name="Inagaki F."/>
            <person name="Takami H."/>
        </authorList>
    </citation>
    <scope>NUCLEOTIDE SEQUENCE</scope>
    <source>
        <strain evidence="2">Expedition CK06-06</strain>
    </source>
</reference>
<sequence>MLDFVGKRKWYFLFSALVILVGVVSLIAFGLKGGIEFTSGSTMTIDFEQTVEQADLRDEMANLGHDDAIIQRIHGGEGDFLIRTKQLELGEEATITEALEERFGPLEVKDVYTVSP</sequence>
<feature type="non-terminal residue" evidence="2">
    <location>
        <position position="116"/>
    </location>
</feature>
<keyword evidence="1" id="KW-0472">Membrane</keyword>
<keyword evidence="1" id="KW-0812">Transmembrane</keyword>
<evidence type="ECO:0000256" key="1">
    <source>
        <dbReference type="SAM" id="Phobius"/>
    </source>
</evidence>
<dbReference type="InterPro" id="IPR022646">
    <property type="entry name" value="SecD/SecF_CS"/>
</dbReference>
<dbReference type="Pfam" id="PF07549">
    <property type="entry name" value="Sec_GG"/>
    <property type="match status" value="1"/>
</dbReference>
<evidence type="ECO:0000313" key="2">
    <source>
        <dbReference type="EMBL" id="GAI04385.1"/>
    </source>
</evidence>
<name>X1LPR4_9ZZZZ</name>